<dbReference type="InterPro" id="IPR001135">
    <property type="entry name" value="NADH_Q_OxRdtase_suD"/>
</dbReference>
<dbReference type="InterPro" id="IPR022885">
    <property type="entry name" value="NDH1_su_D/H"/>
</dbReference>
<evidence type="ECO:0000256" key="1">
    <source>
        <dbReference type="ARBA" id="ARBA00005769"/>
    </source>
</evidence>
<name>A0A1Y2IZM6_TRAC3</name>
<keyword evidence="9" id="KW-1185">Reference proteome</keyword>
<dbReference type="STRING" id="1353009.A0A1Y2IZM6"/>
<dbReference type="PROSITE" id="PS00535">
    <property type="entry name" value="COMPLEX1_49K"/>
    <property type="match status" value="1"/>
</dbReference>
<evidence type="ECO:0000256" key="4">
    <source>
        <dbReference type="ARBA" id="ARBA00023027"/>
    </source>
</evidence>
<proteinExistence type="inferred from homology"/>
<dbReference type="FunFam" id="1.10.645.10:FF:000005">
    <property type="entry name" value="NADH-quinone oxidoreductase subunit D"/>
    <property type="match status" value="1"/>
</dbReference>
<evidence type="ECO:0000259" key="7">
    <source>
        <dbReference type="Pfam" id="PF00346"/>
    </source>
</evidence>
<dbReference type="Pfam" id="PF00346">
    <property type="entry name" value="Complex1_49kDa"/>
    <property type="match status" value="1"/>
</dbReference>
<organism evidence="8 9">
    <name type="scientific">Trametes coccinea (strain BRFM310)</name>
    <name type="common">Pycnoporus coccineus</name>
    <dbReference type="NCBI Taxonomy" id="1353009"/>
    <lineage>
        <taxon>Eukaryota</taxon>
        <taxon>Fungi</taxon>
        <taxon>Dikarya</taxon>
        <taxon>Basidiomycota</taxon>
        <taxon>Agaricomycotina</taxon>
        <taxon>Agaricomycetes</taxon>
        <taxon>Polyporales</taxon>
        <taxon>Polyporaceae</taxon>
        <taxon>Trametes</taxon>
    </lineage>
</organism>
<keyword evidence="6" id="KW-0812">Transmembrane</keyword>
<dbReference type="Proteomes" id="UP000193067">
    <property type="component" value="Unassembled WGS sequence"/>
</dbReference>
<reference evidence="8 9" key="1">
    <citation type="journal article" date="2015" name="Biotechnol. Biofuels">
        <title>Enhanced degradation of softwood versus hardwood by the white-rot fungus Pycnoporus coccineus.</title>
        <authorList>
            <person name="Couturier M."/>
            <person name="Navarro D."/>
            <person name="Chevret D."/>
            <person name="Henrissat B."/>
            <person name="Piumi F."/>
            <person name="Ruiz-Duenas F.J."/>
            <person name="Martinez A.T."/>
            <person name="Grigoriev I.V."/>
            <person name="Riley R."/>
            <person name="Lipzen A."/>
            <person name="Berrin J.G."/>
            <person name="Master E.R."/>
            <person name="Rosso M.N."/>
        </authorList>
    </citation>
    <scope>NUCLEOTIDE SEQUENCE [LARGE SCALE GENOMIC DNA]</scope>
    <source>
        <strain evidence="8 9">BRFM310</strain>
    </source>
</reference>
<dbReference type="NCBIfam" id="NF004739">
    <property type="entry name" value="PRK06075.1"/>
    <property type="match status" value="1"/>
</dbReference>
<keyword evidence="3 5" id="KW-1278">Translocase</keyword>
<dbReference type="AlphaFoldDB" id="A0A1Y2IZM6"/>
<keyword evidence="6" id="KW-0472">Membrane</keyword>
<sequence>MASTLFRRQLARVPRLASTSSGPSSLLAARRPLSGSAVALAQADPSAYAAQTGGAKSVFDMHTVEDLHGMHASEILQETGTRRDAQLRHFTVNFGPQHPAAHGVLRLILEMNGEEVLRADPHIGLLHRGTEKLIEYKTYIQALPYFDRLDYVSMMTNELCYSLAVEKLLNIEVPERAKWIRTLFGEITRILNHLMAVLTHAMDVGALTPFLWGFEEREKLMEFYERVSGARLHAAYVRPGGVAFDLPHGLLEDIFKWATQFSSRVDEIEEVVTGNRIWKERTIGIGVVTAKQALDYSFSGVMLRGSGVPWDIRKVAPYDKYDEVEFDIPIGKNGDCYDRYLCRVQEFRESLRIIDQCLNKMPTGAIKVDDYKLAPPPRASMKESMESLIHHFKLFSEGYSVPPGETYSAIEAPKGEMGVYLISDGTNRPYRCKIRAPGFAHLAGADFMMRPCVGVLTVLLQHMLADVVAIIGTMVRKFLVCQAALGGLYLPFIQDLVFGCVVLLLVPYVTWMCANRFRPGLCIIARSTGNVHSDTISTIFFAVAVCGCHAHLDATTAIVAFVCEAAHVRT</sequence>
<dbReference type="GO" id="GO:0005739">
    <property type="term" value="C:mitochondrion"/>
    <property type="evidence" value="ECO:0007669"/>
    <property type="project" value="GOC"/>
</dbReference>
<dbReference type="SUPFAM" id="SSF56762">
    <property type="entry name" value="HydB/Nqo4-like"/>
    <property type="match status" value="1"/>
</dbReference>
<feature type="domain" description="NADH-quinone oxidoreductase subunit D" evidence="7">
    <location>
        <begin position="203"/>
        <end position="474"/>
    </location>
</feature>
<protein>
    <submittedName>
        <fullName evidence="8">NADH dehydrogenase I, D subunit</fullName>
    </submittedName>
</protein>
<accession>A0A1Y2IZM6</accession>
<evidence type="ECO:0000256" key="5">
    <source>
        <dbReference type="RuleBase" id="RU003685"/>
    </source>
</evidence>
<dbReference type="NCBIfam" id="TIGR01962">
    <property type="entry name" value="NuoD"/>
    <property type="match status" value="1"/>
</dbReference>
<dbReference type="GO" id="GO:0048038">
    <property type="term" value="F:quinone binding"/>
    <property type="evidence" value="ECO:0007669"/>
    <property type="project" value="InterPro"/>
</dbReference>
<feature type="transmembrane region" description="Helical" evidence="6">
    <location>
        <begin position="496"/>
        <end position="514"/>
    </location>
</feature>
<dbReference type="OrthoDB" id="1009at2759"/>
<evidence type="ECO:0000256" key="6">
    <source>
        <dbReference type="SAM" id="Phobius"/>
    </source>
</evidence>
<evidence type="ECO:0000256" key="2">
    <source>
        <dbReference type="ARBA" id="ARBA00022448"/>
    </source>
</evidence>
<gene>
    <name evidence="8" type="ORF">PYCCODRAFT_1405055</name>
</gene>
<dbReference type="PANTHER" id="PTHR11993:SF10">
    <property type="entry name" value="NADH DEHYDROGENASE [UBIQUINONE] IRON-SULFUR PROTEIN 2, MITOCHONDRIAL"/>
    <property type="match status" value="1"/>
</dbReference>
<keyword evidence="4 5" id="KW-0520">NAD</keyword>
<evidence type="ECO:0000313" key="9">
    <source>
        <dbReference type="Proteomes" id="UP000193067"/>
    </source>
</evidence>
<keyword evidence="2 5" id="KW-0813">Transport</keyword>
<dbReference type="PANTHER" id="PTHR11993">
    <property type="entry name" value="NADH-UBIQUINONE OXIDOREDUCTASE 49 KDA SUBUNIT"/>
    <property type="match status" value="1"/>
</dbReference>
<comment type="similarity">
    <text evidence="1 5">Belongs to the complex I 49 kDa subunit family.</text>
</comment>
<dbReference type="InterPro" id="IPR014029">
    <property type="entry name" value="NADH_UbQ_OxRdtase_49kDa_CS"/>
</dbReference>
<dbReference type="GO" id="GO:0051287">
    <property type="term" value="F:NAD binding"/>
    <property type="evidence" value="ECO:0007669"/>
    <property type="project" value="InterPro"/>
</dbReference>
<keyword evidence="6" id="KW-1133">Transmembrane helix</keyword>
<dbReference type="Gene3D" id="1.10.645.10">
    <property type="entry name" value="Cytochrome-c3 Hydrogenase, chain B"/>
    <property type="match status" value="1"/>
</dbReference>
<evidence type="ECO:0000313" key="8">
    <source>
        <dbReference type="EMBL" id="OSD06123.1"/>
    </source>
</evidence>
<dbReference type="EMBL" id="KZ084091">
    <property type="protein sequence ID" value="OSD06123.1"/>
    <property type="molecule type" value="Genomic_DNA"/>
</dbReference>
<dbReference type="GO" id="GO:0006120">
    <property type="term" value="P:mitochondrial electron transport, NADH to ubiquinone"/>
    <property type="evidence" value="ECO:0007669"/>
    <property type="project" value="TreeGrafter"/>
</dbReference>
<evidence type="ECO:0000256" key="3">
    <source>
        <dbReference type="ARBA" id="ARBA00022967"/>
    </source>
</evidence>
<dbReference type="InterPro" id="IPR029014">
    <property type="entry name" value="NiFe-Hase_large"/>
</dbReference>
<dbReference type="HAMAP" id="MF_01358">
    <property type="entry name" value="NDH1_NuoD"/>
    <property type="match status" value="1"/>
</dbReference>
<dbReference type="GO" id="GO:0016651">
    <property type="term" value="F:oxidoreductase activity, acting on NAD(P)H"/>
    <property type="evidence" value="ECO:0007669"/>
    <property type="project" value="InterPro"/>
</dbReference>